<evidence type="ECO:0008006" key="3">
    <source>
        <dbReference type="Google" id="ProtNLM"/>
    </source>
</evidence>
<protein>
    <recommendedName>
        <fullName evidence="3">Class I SAM-dependent methyltransferase</fullName>
    </recommendedName>
</protein>
<dbReference type="Gene3D" id="1.10.150.330">
    <property type="entry name" value="zn-dependent alcohol dehydrogenase"/>
    <property type="match status" value="1"/>
</dbReference>
<evidence type="ECO:0000313" key="2">
    <source>
        <dbReference type="Proteomes" id="UP000324260"/>
    </source>
</evidence>
<dbReference type="RefSeq" id="WP_149320876.1">
    <property type="nucleotide sequence ID" value="NZ_JARWAH010000002.1"/>
</dbReference>
<comment type="caution">
    <text evidence="1">The sequence shown here is derived from an EMBL/GenBank/DDBJ whole genome shotgun (WGS) entry which is preliminary data.</text>
</comment>
<dbReference type="OrthoDB" id="5194003at2"/>
<organism evidence="1 2">
    <name type="scientific">Halomonas eurihalina</name>
    <dbReference type="NCBI Taxonomy" id="42566"/>
    <lineage>
        <taxon>Bacteria</taxon>
        <taxon>Pseudomonadati</taxon>
        <taxon>Pseudomonadota</taxon>
        <taxon>Gammaproteobacteria</taxon>
        <taxon>Oceanospirillales</taxon>
        <taxon>Halomonadaceae</taxon>
        <taxon>Halomonas</taxon>
    </lineage>
</organism>
<gene>
    <name evidence="1" type="ORF">FZZ93_03095</name>
</gene>
<dbReference type="AlphaFoldDB" id="A0A5D9DCD4"/>
<name>A0A5D9DCD4_HALER</name>
<reference evidence="1 2" key="1">
    <citation type="submission" date="2019-08" db="EMBL/GenBank/DDBJ databases">
        <title>Draft Genome Sequence of Halomonas eurihalina Isolated from Preserved Hide-surface.</title>
        <authorList>
            <person name="Hussain S.A."/>
            <person name="Xu A."/>
            <person name="Sarker M."/>
            <person name="Sommers C."/>
        </authorList>
    </citation>
    <scope>NUCLEOTIDE SEQUENCE [LARGE SCALE GENOMIC DNA]</scope>
    <source>
        <strain evidence="1 2">MS1</strain>
    </source>
</reference>
<evidence type="ECO:0000313" key="1">
    <source>
        <dbReference type="EMBL" id="TZG40902.1"/>
    </source>
</evidence>
<dbReference type="Gene3D" id="3.40.50.150">
    <property type="entry name" value="Vaccinia Virus protein VP39"/>
    <property type="match status" value="1"/>
</dbReference>
<dbReference type="InterPro" id="IPR029063">
    <property type="entry name" value="SAM-dependent_MTases_sf"/>
</dbReference>
<sequence>MLNTKADAWDIIGSLFWEQGRQSAKPSQPELELFTKGIGEGSRVCVVGASTKDLVDMLLDRGAEVTVYDFSQGMCSSLEQAMGTAPVTIRQLDITAPLDDELTGSYDYVLNDRLINRFTWAEAKSALMNMCTLAHDGEVRASIKLGHYPMDLRMIAMGEERGTLASFYDRETRTIDFSRAGTVLDDALLPHGDIDPALLLEWYRGRAAEKRFEDEDVVSLATAIAPTNGKNAYIVGRDTFADAGDTTLFTFIMH</sequence>
<keyword evidence="2" id="KW-1185">Reference proteome</keyword>
<dbReference type="EMBL" id="VTPU01000002">
    <property type="protein sequence ID" value="TZG40902.1"/>
    <property type="molecule type" value="Genomic_DNA"/>
</dbReference>
<dbReference type="SUPFAM" id="SSF53335">
    <property type="entry name" value="S-adenosyl-L-methionine-dependent methyltransferases"/>
    <property type="match status" value="1"/>
</dbReference>
<proteinExistence type="predicted"/>
<dbReference type="Proteomes" id="UP000324260">
    <property type="component" value="Unassembled WGS sequence"/>
</dbReference>
<accession>A0A5D9DCD4</accession>